<dbReference type="PANTHER" id="PTHR31650:SF1">
    <property type="entry name" value="WAX ESTER SYNTHASE_DIACYLGLYCEROL ACYLTRANSFERASE 4-RELATED"/>
    <property type="match status" value="1"/>
</dbReference>
<evidence type="ECO:0000256" key="10">
    <source>
        <dbReference type="ARBA" id="ARBA00048109"/>
    </source>
</evidence>
<evidence type="ECO:0000256" key="2">
    <source>
        <dbReference type="ARBA" id="ARBA00005189"/>
    </source>
</evidence>
<comment type="pathway">
    <text evidence="1">Glycerolipid metabolism; triacylglycerol biosynthesis.</text>
</comment>
<evidence type="ECO:0000256" key="6">
    <source>
        <dbReference type="ARBA" id="ARBA00022679"/>
    </source>
</evidence>
<gene>
    <name evidence="12" type="ORF">B1H29_36060</name>
</gene>
<dbReference type="GO" id="GO:0005886">
    <property type="term" value="C:plasma membrane"/>
    <property type="evidence" value="ECO:0007669"/>
    <property type="project" value="TreeGrafter"/>
</dbReference>
<keyword evidence="5" id="KW-0444">Lipid biosynthesis</keyword>
<keyword evidence="6" id="KW-0808">Transferase</keyword>
<evidence type="ECO:0000256" key="5">
    <source>
        <dbReference type="ARBA" id="ARBA00022516"/>
    </source>
</evidence>
<dbReference type="GO" id="GO:0001666">
    <property type="term" value="P:response to hypoxia"/>
    <property type="evidence" value="ECO:0007669"/>
    <property type="project" value="TreeGrafter"/>
</dbReference>
<name>A0A1S6JIG2_9ACTN</name>
<feature type="domain" description="O-acyltransferase WSD1-like N-terminal" evidence="11">
    <location>
        <begin position="37"/>
        <end position="169"/>
    </location>
</feature>
<evidence type="ECO:0000259" key="11">
    <source>
        <dbReference type="Pfam" id="PF03007"/>
    </source>
</evidence>
<keyword evidence="8" id="KW-0443">Lipid metabolism</keyword>
<protein>
    <recommendedName>
        <fullName evidence="4">diacylglycerol O-acyltransferase</fullName>
        <ecNumber evidence="4">2.3.1.20</ecNumber>
    </recommendedName>
</protein>
<dbReference type="PANTHER" id="PTHR31650">
    <property type="entry name" value="O-ACYLTRANSFERASE (WSD1-LIKE) FAMILY PROTEIN"/>
    <property type="match status" value="1"/>
</dbReference>
<dbReference type="GO" id="GO:0019432">
    <property type="term" value="P:triglyceride biosynthetic process"/>
    <property type="evidence" value="ECO:0007669"/>
    <property type="project" value="UniProtKB-UniPathway"/>
</dbReference>
<dbReference type="AlphaFoldDB" id="A0A1S6JIG2"/>
<dbReference type="EC" id="2.3.1.20" evidence="4"/>
<dbReference type="EMBL" id="CP019724">
    <property type="protein sequence ID" value="AQS71551.1"/>
    <property type="molecule type" value="Genomic_DNA"/>
</dbReference>
<dbReference type="SUPFAM" id="SSF52777">
    <property type="entry name" value="CoA-dependent acyltransferases"/>
    <property type="match status" value="2"/>
</dbReference>
<keyword evidence="13" id="KW-1185">Reference proteome</keyword>
<sequence length="408" mass="44988">MSATPHHTSGPLDRLFLRLGTITGFVLDLDGPAPPPEQLAARVIQRASSLPTLNLSPPTSGKHQWKPHLETLSEAIHVHRSEPPGAEQGLESVTNTVLRQPLPSAPHPPWDLWLLPSDRCRFRICYRVHHALQDGAGAAHTLLTLLADRPTPGPHPHRATAPTASGALREGWALTRSLFPKKTWPVLHQPPTHRTQWTYRDVPEACARKAAQAHDVTVNDVCLAALAQALQHWRTTYLEPTPRCPDVHALVPLSLRQDHERHAPGNRVTGLRLTLPSSAPDFGQALHSVHRQTRRVRATRQRDVSRVALRLMPSRLGEMTGKVITAKATCPLIASTIGLPATFTCQGAHLYAASMFNDLYDERLSYISFTRAAGIIRCGMFYDSALPGARAIPEFWSANLTSVVEELH</sequence>
<dbReference type="InterPro" id="IPR004255">
    <property type="entry name" value="O-acyltransferase_WSD1_N"/>
</dbReference>
<dbReference type="GO" id="GO:0006071">
    <property type="term" value="P:glycerol metabolic process"/>
    <property type="evidence" value="ECO:0007669"/>
    <property type="project" value="UniProtKB-KW"/>
</dbReference>
<dbReference type="Pfam" id="PF03007">
    <property type="entry name" value="WS_DGAT_cat"/>
    <property type="match status" value="1"/>
</dbReference>
<dbReference type="GO" id="GO:0004144">
    <property type="term" value="F:diacylglycerol O-acyltransferase activity"/>
    <property type="evidence" value="ECO:0007669"/>
    <property type="project" value="UniProtKB-EC"/>
</dbReference>
<comment type="similarity">
    <text evidence="3">Belongs to the long-chain O-acyltransferase family.</text>
</comment>
<evidence type="ECO:0000313" key="13">
    <source>
        <dbReference type="Proteomes" id="UP000189443"/>
    </source>
</evidence>
<comment type="catalytic activity">
    <reaction evidence="10">
        <text>an acyl-CoA + a 1,2-diacyl-sn-glycerol = a triacyl-sn-glycerol + CoA</text>
        <dbReference type="Rhea" id="RHEA:10868"/>
        <dbReference type="ChEBI" id="CHEBI:17815"/>
        <dbReference type="ChEBI" id="CHEBI:57287"/>
        <dbReference type="ChEBI" id="CHEBI:58342"/>
        <dbReference type="ChEBI" id="CHEBI:64615"/>
        <dbReference type="EC" id="2.3.1.20"/>
    </reaction>
</comment>
<evidence type="ECO:0000256" key="8">
    <source>
        <dbReference type="ARBA" id="ARBA00023098"/>
    </source>
</evidence>
<organism evidence="12 13">
    <name type="scientific">Streptomyces pactum</name>
    <dbReference type="NCBI Taxonomy" id="68249"/>
    <lineage>
        <taxon>Bacteria</taxon>
        <taxon>Bacillati</taxon>
        <taxon>Actinomycetota</taxon>
        <taxon>Actinomycetes</taxon>
        <taxon>Kitasatosporales</taxon>
        <taxon>Streptomycetaceae</taxon>
        <taxon>Streptomyces</taxon>
    </lineage>
</organism>
<comment type="pathway">
    <text evidence="2">Lipid metabolism.</text>
</comment>
<evidence type="ECO:0000256" key="7">
    <source>
        <dbReference type="ARBA" id="ARBA00022798"/>
    </source>
</evidence>
<accession>A0A1S6JIG2</accession>
<dbReference type="Proteomes" id="UP000189443">
    <property type="component" value="Chromosome"/>
</dbReference>
<reference evidence="12 13" key="1">
    <citation type="submission" date="2017-02" db="EMBL/GenBank/DDBJ databases">
        <title>Streptomyces pactum ACT12 Genome sequencing and assembly.</title>
        <authorList>
            <person name="Xue Q."/>
            <person name="Yan X."/>
            <person name="Jia L."/>
            <person name="Yan H."/>
        </authorList>
    </citation>
    <scope>NUCLEOTIDE SEQUENCE [LARGE SCALE GENOMIC DNA]</scope>
    <source>
        <strain evidence="12 13">ACT12</strain>
    </source>
</reference>
<dbReference type="Gene3D" id="3.30.559.30">
    <property type="entry name" value="Nonribosomal peptide synthetase, condensation domain"/>
    <property type="match status" value="1"/>
</dbReference>
<keyword evidence="7" id="KW-0319">Glycerol metabolism</keyword>
<dbReference type="InterPro" id="IPR045034">
    <property type="entry name" value="O-acyltransferase_WSD1-like"/>
</dbReference>
<evidence type="ECO:0000256" key="3">
    <source>
        <dbReference type="ARBA" id="ARBA00009587"/>
    </source>
</evidence>
<evidence type="ECO:0000313" key="12">
    <source>
        <dbReference type="EMBL" id="AQS71551.1"/>
    </source>
</evidence>
<evidence type="ECO:0000256" key="4">
    <source>
        <dbReference type="ARBA" id="ARBA00013244"/>
    </source>
</evidence>
<dbReference type="GO" id="GO:0071731">
    <property type="term" value="P:response to nitric oxide"/>
    <property type="evidence" value="ECO:0007669"/>
    <property type="project" value="TreeGrafter"/>
</dbReference>
<keyword evidence="9" id="KW-0012">Acyltransferase</keyword>
<proteinExistence type="inferred from homology"/>
<evidence type="ECO:0000256" key="9">
    <source>
        <dbReference type="ARBA" id="ARBA00023315"/>
    </source>
</evidence>
<evidence type="ECO:0000256" key="1">
    <source>
        <dbReference type="ARBA" id="ARBA00004771"/>
    </source>
</evidence>
<dbReference type="KEGG" id="spac:B1H29_36060"/>
<dbReference type="GO" id="GO:0051701">
    <property type="term" value="P:biological process involved in interaction with host"/>
    <property type="evidence" value="ECO:0007669"/>
    <property type="project" value="TreeGrafter"/>
</dbReference>
<dbReference type="OrthoDB" id="4671961at2"/>
<dbReference type="UniPathway" id="UPA00282"/>